<evidence type="ECO:0000256" key="5">
    <source>
        <dbReference type="ARBA" id="ARBA00023136"/>
    </source>
</evidence>
<dbReference type="InterPro" id="IPR020846">
    <property type="entry name" value="MFS_dom"/>
</dbReference>
<feature type="transmembrane region" description="Helical" evidence="6">
    <location>
        <begin position="92"/>
        <end position="111"/>
    </location>
</feature>
<name>A0ABX0WR27_9BURK</name>
<evidence type="ECO:0000256" key="4">
    <source>
        <dbReference type="ARBA" id="ARBA00022989"/>
    </source>
</evidence>
<keyword evidence="9" id="KW-1185">Reference proteome</keyword>
<feature type="transmembrane region" description="Helical" evidence="6">
    <location>
        <begin position="337"/>
        <end position="357"/>
    </location>
</feature>
<feature type="transmembrane region" description="Helical" evidence="6">
    <location>
        <begin position="274"/>
        <end position="298"/>
    </location>
</feature>
<keyword evidence="2" id="KW-0813">Transport</keyword>
<evidence type="ECO:0000259" key="7">
    <source>
        <dbReference type="PROSITE" id="PS50850"/>
    </source>
</evidence>
<dbReference type="PROSITE" id="PS50850">
    <property type="entry name" value="MFS"/>
    <property type="match status" value="1"/>
</dbReference>
<feature type="transmembrane region" description="Helical" evidence="6">
    <location>
        <begin position="178"/>
        <end position="199"/>
    </location>
</feature>
<feature type="transmembrane region" description="Helical" evidence="6">
    <location>
        <begin position="55"/>
        <end position="80"/>
    </location>
</feature>
<dbReference type="SUPFAM" id="SSF103473">
    <property type="entry name" value="MFS general substrate transporter"/>
    <property type="match status" value="1"/>
</dbReference>
<dbReference type="Gene3D" id="1.20.1250.20">
    <property type="entry name" value="MFS general substrate transporter like domains"/>
    <property type="match status" value="1"/>
</dbReference>
<feature type="transmembrane region" description="Helical" evidence="6">
    <location>
        <begin position="410"/>
        <end position="427"/>
    </location>
</feature>
<evidence type="ECO:0000256" key="2">
    <source>
        <dbReference type="ARBA" id="ARBA00022448"/>
    </source>
</evidence>
<keyword evidence="4 6" id="KW-1133">Transmembrane helix</keyword>
<feature type="transmembrane region" description="Helical" evidence="6">
    <location>
        <begin position="433"/>
        <end position="452"/>
    </location>
</feature>
<feature type="transmembrane region" description="Helical" evidence="6">
    <location>
        <begin position="234"/>
        <end position="253"/>
    </location>
</feature>
<feature type="domain" description="Major facilitator superfamily (MFS) profile" evidence="7">
    <location>
        <begin position="26"/>
        <end position="460"/>
    </location>
</feature>
<gene>
    <name evidence="8" type="ORF">GGR41_001464</name>
</gene>
<reference evidence="8 9" key="1">
    <citation type="submission" date="2020-03" db="EMBL/GenBank/DDBJ databases">
        <title>Genomic Encyclopedia of Type Strains, Phase IV (KMG-IV): sequencing the most valuable type-strain genomes for metagenomic binning, comparative biology and taxonomic classification.</title>
        <authorList>
            <person name="Goeker M."/>
        </authorList>
    </citation>
    <scope>NUCLEOTIDE SEQUENCE [LARGE SCALE GENOMIC DNA]</scope>
    <source>
        <strain evidence="8 9">DSM 26613</strain>
    </source>
</reference>
<dbReference type="InterPro" id="IPR036259">
    <property type="entry name" value="MFS_trans_sf"/>
</dbReference>
<dbReference type="RefSeq" id="WP_308633748.1">
    <property type="nucleotide sequence ID" value="NZ_BMCQ01000006.1"/>
</dbReference>
<feature type="transmembrane region" description="Helical" evidence="6">
    <location>
        <begin position="363"/>
        <end position="381"/>
    </location>
</feature>
<dbReference type="Proteomes" id="UP000783934">
    <property type="component" value="Unassembled WGS sequence"/>
</dbReference>
<dbReference type="EMBL" id="JAATIZ010000003">
    <property type="protein sequence ID" value="NJB65215.1"/>
    <property type="molecule type" value="Genomic_DNA"/>
</dbReference>
<evidence type="ECO:0000313" key="9">
    <source>
        <dbReference type="Proteomes" id="UP000783934"/>
    </source>
</evidence>
<protein>
    <submittedName>
        <fullName evidence="8">DHA2 family multidrug resistance protein-like MFS transporter</fullName>
    </submittedName>
</protein>
<feature type="transmembrane region" description="Helical" evidence="6">
    <location>
        <begin position="310"/>
        <end position="330"/>
    </location>
</feature>
<proteinExistence type="predicted"/>
<evidence type="ECO:0000256" key="6">
    <source>
        <dbReference type="SAM" id="Phobius"/>
    </source>
</evidence>
<dbReference type="Pfam" id="PF07690">
    <property type="entry name" value="MFS_1"/>
    <property type="match status" value="1"/>
</dbReference>
<evidence type="ECO:0000313" key="8">
    <source>
        <dbReference type="EMBL" id="NJB65215.1"/>
    </source>
</evidence>
<accession>A0ABX0WR27</accession>
<feature type="transmembrane region" description="Helical" evidence="6">
    <location>
        <begin position="150"/>
        <end position="172"/>
    </location>
</feature>
<comment type="subcellular location">
    <subcellularLocation>
        <location evidence="1">Membrane</location>
        <topology evidence="1">Multi-pass membrane protein</topology>
    </subcellularLocation>
</comment>
<feature type="transmembrane region" description="Helical" evidence="6">
    <location>
        <begin position="117"/>
        <end position="138"/>
    </location>
</feature>
<feature type="transmembrane region" description="Helical" evidence="6">
    <location>
        <begin position="24"/>
        <end position="43"/>
    </location>
</feature>
<evidence type="ECO:0000256" key="1">
    <source>
        <dbReference type="ARBA" id="ARBA00004141"/>
    </source>
</evidence>
<dbReference type="InterPro" id="IPR011701">
    <property type="entry name" value="MFS"/>
</dbReference>
<dbReference type="Gene3D" id="1.20.1720.10">
    <property type="entry name" value="Multidrug resistance protein D"/>
    <property type="match status" value="1"/>
</dbReference>
<dbReference type="PANTHER" id="PTHR42718:SF9">
    <property type="entry name" value="MAJOR FACILITATOR SUPERFAMILY MULTIDRUG TRANSPORTER MFSC"/>
    <property type="match status" value="1"/>
</dbReference>
<dbReference type="CDD" id="cd17321">
    <property type="entry name" value="MFS_MMR_MDR_like"/>
    <property type="match status" value="1"/>
</dbReference>
<comment type="caution">
    <text evidence="8">The sequence shown here is derived from an EMBL/GenBank/DDBJ whole genome shotgun (WGS) entry which is preliminary data.</text>
</comment>
<feature type="transmembrane region" description="Helical" evidence="6">
    <location>
        <begin position="211"/>
        <end position="228"/>
    </location>
</feature>
<dbReference type="PANTHER" id="PTHR42718">
    <property type="entry name" value="MAJOR FACILITATOR SUPERFAMILY MULTIDRUG TRANSPORTER MFSC"/>
    <property type="match status" value="1"/>
</dbReference>
<sequence>MASSSHSYTAHADLPDGLPMPRRIYAALTLLVSLVITVLDASMSNVALPVIALELGIDAAVVVWVAIAYSLTIVMTLLPFSALAERIGLGRLFTLGVGVFLSASIAAVFSYDFATLIMARIAQGIGSSMLMCLFGGLVRNIYPLRRLAMGLSLNAMTVSLTAVLGPSLGAFILDWGSWRWIFFLNIPFCIAAWFGVRFLPRVPRNQRRFDWFAAAMSFPVFGLSILGLDLIATQYVWASVCLAVAALCAWVLIRHSLRQHEPLVPIDLLRVTPVAYAVAASAFSFAAQMASVVALPFYFQRIMGYSYSEIGVMLGIWSLGVGTMAPMAAWLSSRVPIALLCATGAATMASATLLLVFLDAQSASYWVWASMLLGGIGFGLFQTPNNRAMLAGIPRHRSAAAGGMQATTRVYGQSFGTALVALAFAYGAAQGPILGVLVATGCALMSLGINIARHLNPASDPDF</sequence>
<keyword evidence="5 6" id="KW-0472">Membrane</keyword>
<organism evidence="8 9">
    <name type="scientific">Paenalcaligenes hominis</name>
    <dbReference type="NCBI Taxonomy" id="643674"/>
    <lineage>
        <taxon>Bacteria</taxon>
        <taxon>Pseudomonadati</taxon>
        <taxon>Pseudomonadota</taxon>
        <taxon>Betaproteobacteria</taxon>
        <taxon>Burkholderiales</taxon>
        <taxon>Alcaligenaceae</taxon>
        <taxon>Paenalcaligenes</taxon>
    </lineage>
</organism>
<evidence type="ECO:0000256" key="3">
    <source>
        <dbReference type="ARBA" id="ARBA00022692"/>
    </source>
</evidence>
<keyword evidence="3 6" id="KW-0812">Transmembrane</keyword>